<dbReference type="PANTHER" id="PTHR33646">
    <property type="entry name" value="GB|AAF00631.1"/>
    <property type="match status" value="1"/>
</dbReference>
<evidence type="ECO:0000313" key="4">
    <source>
        <dbReference type="Proteomes" id="UP001443914"/>
    </source>
</evidence>
<feature type="transmembrane region" description="Helical" evidence="1">
    <location>
        <begin position="157"/>
        <end position="180"/>
    </location>
</feature>
<evidence type="ECO:0000259" key="2">
    <source>
        <dbReference type="Pfam" id="PF20705"/>
    </source>
</evidence>
<name>A0AAW1GI84_SAPOF</name>
<keyword evidence="4" id="KW-1185">Reference proteome</keyword>
<organism evidence="3 4">
    <name type="scientific">Saponaria officinalis</name>
    <name type="common">Common soapwort</name>
    <name type="synonym">Lychnis saponaria</name>
    <dbReference type="NCBI Taxonomy" id="3572"/>
    <lineage>
        <taxon>Eukaryota</taxon>
        <taxon>Viridiplantae</taxon>
        <taxon>Streptophyta</taxon>
        <taxon>Embryophyta</taxon>
        <taxon>Tracheophyta</taxon>
        <taxon>Spermatophyta</taxon>
        <taxon>Magnoliopsida</taxon>
        <taxon>eudicotyledons</taxon>
        <taxon>Gunneridae</taxon>
        <taxon>Pentapetalae</taxon>
        <taxon>Caryophyllales</taxon>
        <taxon>Caryophyllaceae</taxon>
        <taxon>Caryophylleae</taxon>
        <taxon>Saponaria</taxon>
    </lineage>
</organism>
<keyword evidence="1" id="KW-0472">Membrane</keyword>
<protein>
    <recommendedName>
        <fullName evidence="2">DUF6821 domain-containing protein</fullName>
    </recommendedName>
</protein>
<dbReference type="Pfam" id="PF20705">
    <property type="entry name" value="DUF6821"/>
    <property type="match status" value="1"/>
</dbReference>
<dbReference type="AlphaFoldDB" id="A0AAW1GI84"/>
<gene>
    <name evidence="3" type="ORF">RND81_14G058600</name>
</gene>
<dbReference type="EMBL" id="JBDFQZ010000014">
    <property type="protein sequence ID" value="KAK9664653.1"/>
    <property type="molecule type" value="Genomic_DNA"/>
</dbReference>
<comment type="caution">
    <text evidence="3">The sequence shown here is derived from an EMBL/GenBank/DDBJ whole genome shotgun (WGS) entry which is preliminary data.</text>
</comment>
<keyword evidence="1" id="KW-0812">Transmembrane</keyword>
<dbReference type="Proteomes" id="UP001443914">
    <property type="component" value="Unassembled WGS sequence"/>
</dbReference>
<sequence>MDLEEWEILSDEGNIDYHDDQGVTKNNISPKFKLKNNTVINMDYFKEIPQIIDDHEIKDQNFGVLGHKSDDQEMISKDFFNKLKENEFVDMKIDSPKSLNRGILPQIDQKHEKDENFEENKVKEDEKMVVCEEKKVKMEEKMSWKNGENGGVNIWKWAMNGMGAVVSFGFVAATVSLIVFSNQHKQTKHSKNQELHFQFYSNDKRFKQVVRRAKRLNEAISVMRGAPLTTAHITVGGYYET</sequence>
<accession>A0AAW1GI84</accession>
<dbReference type="InterPro" id="IPR049224">
    <property type="entry name" value="DUF6821"/>
</dbReference>
<feature type="domain" description="DUF6821" evidence="2">
    <location>
        <begin position="71"/>
        <end position="240"/>
    </location>
</feature>
<evidence type="ECO:0000256" key="1">
    <source>
        <dbReference type="SAM" id="Phobius"/>
    </source>
</evidence>
<keyword evidence="1" id="KW-1133">Transmembrane helix</keyword>
<dbReference type="PANTHER" id="PTHR33646:SF2">
    <property type="entry name" value="F20H23.8 PROTEIN"/>
    <property type="match status" value="1"/>
</dbReference>
<evidence type="ECO:0000313" key="3">
    <source>
        <dbReference type="EMBL" id="KAK9664653.1"/>
    </source>
</evidence>
<proteinExistence type="predicted"/>
<dbReference type="InterPro" id="IPR045883">
    <property type="entry name" value="At4g13530-like"/>
</dbReference>
<reference evidence="3" key="1">
    <citation type="submission" date="2024-03" db="EMBL/GenBank/DDBJ databases">
        <title>WGS assembly of Saponaria officinalis var. Norfolk2.</title>
        <authorList>
            <person name="Jenkins J."/>
            <person name="Shu S."/>
            <person name="Grimwood J."/>
            <person name="Barry K."/>
            <person name="Goodstein D."/>
            <person name="Schmutz J."/>
            <person name="Leebens-Mack J."/>
            <person name="Osbourn A."/>
        </authorList>
    </citation>
    <scope>NUCLEOTIDE SEQUENCE [LARGE SCALE GENOMIC DNA]</scope>
    <source>
        <strain evidence="3">JIC</strain>
    </source>
</reference>